<evidence type="ECO:0008006" key="3">
    <source>
        <dbReference type="Google" id="ProtNLM"/>
    </source>
</evidence>
<organism evidence="1 2">
    <name type="scientific">Ramlibacter pinisoli</name>
    <dbReference type="NCBI Taxonomy" id="2682844"/>
    <lineage>
        <taxon>Bacteria</taxon>
        <taxon>Pseudomonadati</taxon>
        <taxon>Pseudomonadota</taxon>
        <taxon>Betaproteobacteria</taxon>
        <taxon>Burkholderiales</taxon>
        <taxon>Comamonadaceae</taxon>
        <taxon>Ramlibacter</taxon>
    </lineage>
</organism>
<dbReference type="RefSeq" id="WP_157398642.1">
    <property type="nucleotide sequence ID" value="NZ_WSEL01000006.1"/>
</dbReference>
<sequence length="87" mass="9332">MQYPSRLSRSLRWAALLAVAVAASGCAVYPAYPSYPYGQPVAVAPAQPGVVYAPAPVVVAPPAYYAPPPVYLGFRFGYGYGGRYHRH</sequence>
<dbReference type="EMBL" id="WSEL01000006">
    <property type="protein sequence ID" value="MVQ30514.1"/>
    <property type="molecule type" value="Genomic_DNA"/>
</dbReference>
<evidence type="ECO:0000313" key="2">
    <source>
        <dbReference type="Proteomes" id="UP000469385"/>
    </source>
</evidence>
<dbReference type="Proteomes" id="UP000469385">
    <property type="component" value="Unassembled WGS sequence"/>
</dbReference>
<protein>
    <recommendedName>
        <fullName evidence="3">Lipoprotein</fullName>
    </recommendedName>
</protein>
<name>A0A6N8IUD0_9BURK</name>
<dbReference type="PROSITE" id="PS51257">
    <property type="entry name" value="PROKAR_LIPOPROTEIN"/>
    <property type="match status" value="1"/>
</dbReference>
<dbReference type="AlphaFoldDB" id="A0A6N8IUD0"/>
<comment type="caution">
    <text evidence="1">The sequence shown here is derived from an EMBL/GenBank/DDBJ whole genome shotgun (WGS) entry which is preliminary data.</text>
</comment>
<gene>
    <name evidence="1" type="ORF">GON04_13715</name>
</gene>
<proteinExistence type="predicted"/>
<evidence type="ECO:0000313" key="1">
    <source>
        <dbReference type="EMBL" id="MVQ30514.1"/>
    </source>
</evidence>
<keyword evidence="2" id="KW-1185">Reference proteome</keyword>
<accession>A0A6N8IUD0</accession>
<reference evidence="1 2" key="1">
    <citation type="submission" date="2019-12" db="EMBL/GenBank/DDBJ databases">
        <authorList>
            <person name="Huq M.A."/>
        </authorList>
    </citation>
    <scope>NUCLEOTIDE SEQUENCE [LARGE SCALE GENOMIC DNA]</scope>
    <source>
        <strain evidence="1 2">MAH-25</strain>
    </source>
</reference>